<comment type="similarity">
    <text evidence="1">Belongs to the UPF0065 (bug) family.</text>
</comment>
<dbReference type="Gene3D" id="3.40.190.10">
    <property type="entry name" value="Periplasmic binding protein-like II"/>
    <property type="match status" value="1"/>
</dbReference>
<sequence length="323" mass="33495">MMRPTRRALLASAILAPSIARAQDGYPTRPIRLVVPWPPGGPIDLAARPIAARMAELLGQPVVIENRGGANGTIGALHVSQAAPDGYTLLVASPGPVSISPLARGQAALEPLRIFAPVCQLVSSPSALVVRKDLPARDLAALIALAKARPGALTYGSAGPASINHLSAATLAARGGAEMLHIPYQGAAPLLTDLIAGRIDMAFLGIGVALPLVTQGNARALAVGNLRRAAAMPDVPTVAETYPGFQADNWYGILAPLGTPRGIIQRLHRDAAAAVRTPAVTRAMVEAGNEPAPSESPETFAAMIAEDLERWRDSVRAAGLRPE</sequence>
<accession>A0A1I4F4G4</accession>
<dbReference type="OrthoDB" id="7250553at2"/>
<dbReference type="InterPro" id="IPR042100">
    <property type="entry name" value="Bug_dom1"/>
</dbReference>
<dbReference type="PIRSF" id="PIRSF017082">
    <property type="entry name" value="YflP"/>
    <property type="match status" value="1"/>
</dbReference>
<dbReference type="Proteomes" id="UP000199473">
    <property type="component" value="Unassembled WGS sequence"/>
</dbReference>
<dbReference type="PANTHER" id="PTHR42928">
    <property type="entry name" value="TRICARBOXYLATE-BINDING PROTEIN"/>
    <property type="match status" value="1"/>
</dbReference>
<dbReference type="PANTHER" id="PTHR42928:SF5">
    <property type="entry name" value="BLR1237 PROTEIN"/>
    <property type="match status" value="1"/>
</dbReference>
<name>A0A1I4F4G4_9PROT</name>
<dbReference type="RefSeq" id="WP_092963252.1">
    <property type="nucleotide sequence ID" value="NZ_FOSQ01000021.1"/>
</dbReference>
<dbReference type="AlphaFoldDB" id="A0A1I4F4G4"/>
<evidence type="ECO:0000256" key="2">
    <source>
        <dbReference type="SAM" id="SignalP"/>
    </source>
</evidence>
<gene>
    <name evidence="3" type="ORF">SAMN02745775_12164</name>
</gene>
<evidence type="ECO:0000313" key="4">
    <source>
        <dbReference type="Proteomes" id="UP000199473"/>
    </source>
</evidence>
<dbReference type="EMBL" id="FOSQ01000021">
    <property type="protein sequence ID" value="SFL11737.1"/>
    <property type="molecule type" value="Genomic_DNA"/>
</dbReference>
<evidence type="ECO:0000313" key="3">
    <source>
        <dbReference type="EMBL" id="SFL11737.1"/>
    </source>
</evidence>
<keyword evidence="2" id="KW-0732">Signal</keyword>
<dbReference type="CDD" id="cd07012">
    <property type="entry name" value="PBP2_Bug_TTT"/>
    <property type="match status" value="1"/>
</dbReference>
<dbReference type="InterPro" id="IPR005064">
    <property type="entry name" value="BUG"/>
</dbReference>
<dbReference type="Pfam" id="PF03401">
    <property type="entry name" value="TctC"/>
    <property type="match status" value="1"/>
</dbReference>
<feature type="signal peptide" evidence="2">
    <location>
        <begin position="1"/>
        <end position="22"/>
    </location>
</feature>
<organism evidence="3 4">
    <name type="scientific">Falsiroseomonas stagni DSM 19981</name>
    <dbReference type="NCBI Taxonomy" id="1123062"/>
    <lineage>
        <taxon>Bacteria</taxon>
        <taxon>Pseudomonadati</taxon>
        <taxon>Pseudomonadota</taxon>
        <taxon>Alphaproteobacteria</taxon>
        <taxon>Acetobacterales</taxon>
        <taxon>Roseomonadaceae</taxon>
        <taxon>Falsiroseomonas</taxon>
    </lineage>
</organism>
<protein>
    <submittedName>
        <fullName evidence="3">Tripartite-type tricarboxylate transporter, receptor component TctC</fullName>
    </submittedName>
</protein>
<keyword evidence="3" id="KW-0675">Receptor</keyword>
<evidence type="ECO:0000256" key="1">
    <source>
        <dbReference type="ARBA" id="ARBA00006987"/>
    </source>
</evidence>
<feature type="chain" id="PRO_5011436035" evidence="2">
    <location>
        <begin position="23"/>
        <end position="323"/>
    </location>
</feature>
<proteinExistence type="inferred from homology"/>
<reference evidence="3 4" key="1">
    <citation type="submission" date="2016-10" db="EMBL/GenBank/DDBJ databases">
        <authorList>
            <person name="de Groot N.N."/>
        </authorList>
    </citation>
    <scope>NUCLEOTIDE SEQUENCE [LARGE SCALE GENOMIC DNA]</scope>
    <source>
        <strain evidence="3 4">DSM 19981</strain>
    </source>
</reference>
<keyword evidence="4" id="KW-1185">Reference proteome</keyword>
<dbReference type="STRING" id="1123062.SAMN02745775_12164"/>
<dbReference type="Gene3D" id="3.40.190.150">
    <property type="entry name" value="Bordetella uptake gene, domain 1"/>
    <property type="match status" value="1"/>
</dbReference>
<dbReference type="SUPFAM" id="SSF53850">
    <property type="entry name" value="Periplasmic binding protein-like II"/>
    <property type="match status" value="1"/>
</dbReference>